<evidence type="ECO:0000256" key="1">
    <source>
        <dbReference type="ARBA" id="ARBA00022679"/>
    </source>
</evidence>
<dbReference type="InterPro" id="IPR001763">
    <property type="entry name" value="Rhodanese-like_dom"/>
</dbReference>
<evidence type="ECO:0000259" key="3">
    <source>
        <dbReference type="PROSITE" id="PS50206"/>
    </source>
</evidence>
<evidence type="ECO:0000313" key="4">
    <source>
        <dbReference type="EMBL" id="KQB85656.1"/>
    </source>
</evidence>
<dbReference type="SUPFAM" id="SSF52821">
    <property type="entry name" value="Rhodanese/Cell cycle control phosphatase"/>
    <property type="match status" value="1"/>
</dbReference>
<dbReference type="AlphaFoldDB" id="A0A0Q1DZH7"/>
<dbReference type="Gene3D" id="3.40.250.10">
    <property type="entry name" value="Rhodanese-like domain"/>
    <property type="match status" value="1"/>
</dbReference>
<dbReference type="EMBL" id="LKST01000001">
    <property type="protein sequence ID" value="KQB85656.1"/>
    <property type="molecule type" value="Genomic_DNA"/>
</dbReference>
<evidence type="ECO:0000256" key="2">
    <source>
        <dbReference type="ARBA" id="ARBA00022737"/>
    </source>
</evidence>
<protein>
    <submittedName>
        <fullName evidence="4">Putative thiosulfate sulfurtransferase</fullName>
        <ecNumber evidence="4">2.8.1.1</ecNumber>
    </submittedName>
</protein>
<dbReference type="GO" id="GO:0004792">
    <property type="term" value="F:thiosulfate-cyanide sulfurtransferase activity"/>
    <property type="evidence" value="ECO:0007669"/>
    <property type="project" value="UniProtKB-EC"/>
</dbReference>
<name>A0A0Q1DZH7_9CORY</name>
<keyword evidence="2" id="KW-0677">Repeat</keyword>
<organism evidence="4 5">
    <name type="scientific">Corynebacterium oculi</name>
    <dbReference type="NCBI Taxonomy" id="1544416"/>
    <lineage>
        <taxon>Bacteria</taxon>
        <taxon>Bacillati</taxon>
        <taxon>Actinomycetota</taxon>
        <taxon>Actinomycetes</taxon>
        <taxon>Mycobacteriales</taxon>
        <taxon>Corynebacteriaceae</taxon>
        <taxon>Corynebacterium</taxon>
    </lineage>
</organism>
<dbReference type="OrthoDB" id="9770030at2"/>
<dbReference type="PATRIC" id="fig|1544416.3.peg.805"/>
<dbReference type="RefSeq" id="WP_150114338.1">
    <property type="nucleotide sequence ID" value="NZ_LKST01000001.1"/>
</dbReference>
<dbReference type="InterPro" id="IPR036873">
    <property type="entry name" value="Rhodanese-like_dom_sf"/>
</dbReference>
<dbReference type="PANTHER" id="PTHR11364">
    <property type="entry name" value="THIOSULFATE SULFERTANSFERASE"/>
    <property type="match status" value="1"/>
</dbReference>
<sequence>MAAIIDVEQCAGLRGKAVLLYATRKPEKAIPGSLVMDAQDQVDDPREYFVRMGISDETPVVIYGELAAYVWWLAKVAGLNNVAVLDGGMAAWEASGRATGEPGQPKNRGMIAAEVAWERIADKPEADGYVTTVEVDAELERALVDAEGYFSEDLREKLERRAGSARALILCGQGACVGALAATVAGYGDVRVLL</sequence>
<keyword evidence="5" id="KW-1185">Reference proteome</keyword>
<keyword evidence="1 4" id="KW-0808">Transferase</keyword>
<proteinExistence type="predicted"/>
<accession>A0A0Q1DZH7</accession>
<reference evidence="4 5" key="1">
    <citation type="submission" date="2015-10" db="EMBL/GenBank/DDBJ databases">
        <title>Corynebacteirum lowii and Corynebacterium oculi species nova, derived from human clinical disease and and emended description of Corynebacterium mastiditis.</title>
        <authorList>
            <person name="Bernard K."/>
            <person name="Pacheco A.L."/>
            <person name="Mcdougall C."/>
            <person name="Burtx T."/>
            <person name="Weibe D."/>
            <person name="Tyler S."/>
            <person name="Olson A.B."/>
            <person name="Cnockaert M."/>
            <person name="Eguchi H."/>
            <person name="Kuwahara T."/>
            <person name="Nakayama-Imaohji H."/>
            <person name="Boudewijins M."/>
            <person name="Van Hoecke F."/>
            <person name="Bernier A.-M."/>
            <person name="Vandamme P."/>
        </authorList>
    </citation>
    <scope>NUCLEOTIDE SEQUENCE [LARGE SCALE GENOMIC DNA]</scope>
    <source>
        <strain evidence="4 5">NML 130210</strain>
    </source>
</reference>
<dbReference type="EC" id="2.8.1.1" evidence="4"/>
<dbReference type="Pfam" id="PF00581">
    <property type="entry name" value="Rhodanese"/>
    <property type="match status" value="1"/>
</dbReference>
<dbReference type="PROSITE" id="PS50206">
    <property type="entry name" value="RHODANESE_3"/>
    <property type="match status" value="1"/>
</dbReference>
<dbReference type="PANTHER" id="PTHR11364:SF27">
    <property type="entry name" value="SULFURTRANSFERASE"/>
    <property type="match status" value="1"/>
</dbReference>
<gene>
    <name evidence="4" type="primary">cysA_1</name>
    <name evidence="4" type="ORF">Cocul_00804</name>
</gene>
<dbReference type="InterPro" id="IPR045078">
    <property type="entry name" value="TST/MPST-like"/>
</dbReference>
<dbReference type="Proteomes" id="UP000050517">
    <property type="component" value="Unassembled WGS sequence"/>
</dbReference>
<evidence type="ECO:0000313" key="5">
    <source>
        <dbReference type="Proteomes" id="UP000050517"/>
    </source>
</evidence>
<dbReference type="STRING" id="1544416.Cocul_00804"/>
<feature type="domain" description="Rhodanese" evidence="3">
    <location>
        <begin position="30"/>
        <end position="101"/>
    </location>
</feature>
<comment type="caution">
    <text evidence="4">The sequence shown here is derived from an EMBL/GenBank/DDBJ whole genome shotgun (WGS) entry which is preliminary data.</text>
</comment>